<dbReference type="InterPro" id="IPR035979">
    <property type="entry name" value="RBD_domain_sf"/>
</dbReference>
<evidence type="ECO:0000313" key="2">
    <source>
        <dbReference type="Proteomes" id="UP000187203"/>
    </source>
</evidence>
<reference evidence="2" key="1">
    <citation type="submission" date="2013-09" db="EMBL/GenBank/DDBJ databases">
        <title>Corchorus olitorius genome sequencing.</title>
        <authorList>
            <person name="Alam M."/>
            <person name="Haque M.S."/>
            <person name="Islam M.S."/>
            <person name="Emdad E.M."/>
            <person name="Islam M.M."/>
            <person name="Ahmed B."/>
            <person name="Halim A."/>
            <person name="Hossen Q.M.M."/>
            <person name="Hossain M.Z."/>
            <person name="Ahmed R."/>
            <person name="Khan M.M."/>
            <person name="Islam R."/>
            <person name="Rashid M.M."/>
            <person name="Khan S.A."/>
            <person name="Rahman M.S."/>
            <person name="Alam M."/>
            <person name="Yahiya A.S."/>
            <person name="Khan M.S."/>
            <person name="Azam M.S."/>
            <person name="Haque T."/>
            <person name="Lashkar M.Z.H."/>
            <person name="Akhand A.I."/>
            <person name="Morshed G."/>
            <person name="Roy S."/>
            <person name="Uddin K.S."/>
            <person name="Rabeya T."/>
            <person name="Hossain A.S."/>
            <person name="Chowdhury A."/>
            <person name="Snigdha A.R."/>
            <person name="Mortoza M.S."/>
            <person name="Matin S.A."/>
            <person name="Hoque S.M.E."/>
            <person name="Islam M.K."/>
            <person name="Roy D.K."/>
            <person name="Haider R."/>
            <person name="Moosa M.M."/>
            <person name="Elias S.M."/>
            <person name="Hasan A.M."/>
            <person name="Jahan S."/>
            <person name="Shafiuddin M."/>
            <person name="Mahmood N."/>
            <person name="Shommy N.S."/>
        </authorList>
    </citation>
    <scope>NUCLEOTIDE SEQUENCE [LARGE SCALE GENOMIC DNA]</scope>
    <source>
        <strain evidence="2">cv. O-4</strain>
    </source>
</reference>
<sequence length="193" mass="21629">MNPLRTAIKSHVSVRTIKPIHALPSFLRESPKCFCTGTDQPQQPPQPDASVHQFIDSADKGFVYGSLHGFSKMLRFPSPAAFSNALRAVRRFNRLYKLEKADASDWDIIHPYNGKTVVLFGLPRNSTADDVERFVGCDCDFSSIEMLTLPRPGNAPSRLAAVQFPSQVQAMNAFITKNRSIFLNFPITLRVLY</sequence>
<dbReference type="PANTHER" id="PTHR48167:SF2">
    <property type="entry name" value="EXPRESSED PROTEIN"/>
    <property type="match status" value="1"/>
</dbReference>
<protein>
    <submittedName>
        <fullName evidence="1">Uncharacterized protein</fullName>
    </submittedName>
</protein>
<dbReference type="SUPFAM" id="SSF54928">
    <property type="entry name" value="RNA-binding domain, RBD"/>
    <property type="match status" value="1"/>
</dbReference>
<proteinExistence type="predicted"/>
<dbReference type="STRING" id="93759.A0A1R3K978"/>
<dbReference type="PANTHER" id="PTHR48167">
    <property type="entry name" value="EXPRESSED PROTEIN"/>
    <property type="match status" value="1"/>
</dbReference>
<accession>A0A1R3K978</accession>
<keyword evidence="2" id="KW-1185">Reference proteome</keyword>
<dbReference type="AlphaFoldDB" id="A0A1R3K978"/>
<dbReference type="Proteomes" id="UP000187203">
    <property type="component" value="Unassembled WGS sequence"/>
</dbReference>
<organism evidence="1 2">
    <name type="scientific">Corchorus olitorius</name>
    <dbReference type="NCBI Taxonomy" id="93759"/>
    <lineage>
        <taxon>Eukaryota</taxon>
        <taxon>Viridiplantae</taxon>
        <taxon>Streptophyta</taxon>
        <taxon>Embryophyta</taxon>
        <taxon>Tracheophyta</taxon>
        <taxon>Spermatophyta</taxon>
        <taxon>Magnoliopsida</taxon>
        <taxon>eudicotyledons</taxon>
        <taxon>Gunneridae</taxon>
        <taxon>Pentapetalae</taxon>
        <taxon>rosids</taxon>
        <taxon>malvids</taxon>
        <taxon>Malvales</taxon>
        <taxon>Malvaceae</taxon>
        <taxon>Grewioideae</taxon>
        <taxon>Apeibeae</taxon>
        <taxon>Corchorus</taxon>
    </lineage>
</organism>
<name>A0A1R3K978_9ROSI</name>
<dbReference type="EMBL" id="AWUE01014463">
    <property type="protein sequence ID" value="OMP03614.1"/>
    <property type="molecule type" value="Genomic_DNA"/>
</dbReference>
<dbReference type="OrthoDB" id="2013327at2759"/>
<gene>
    <name evidence="1" type="ORF">COLO4_10310</name>
</gene>
<dbReference type="GO" id="GO:0003676">
    <property type="term" value="F:nucleic acid binding"/>
    <property type="evidence" value="ECO:0007669"/>
    <property type="project" value="InterPro"/>
</dbReference>
<evidence type="ECO:0000313" key="1">
    <source>
        <dbReference type="EMBL" id="OMP03614.1"/>
    </source>
</evidence>
<comment type="caution">
    <text evidence="1">The sequence shown here is derived from an EMBL/GenBank/DDBJ whole genome shotgun (WGS) entry which is preliminary data.</text>
</comment>